<proteinExistence type="predicted"/>
<gene>
    <name evidence="1" type="ORF">EXIGLDRAFT_774558</name>
</gene>
<sequence length="221" mass="24727">MGRLPHHEDRVEFAVAQGMAFNTGRERVLRDVETMDTDVDVDMLMVAESEAHYVPPSLAIAESVNVRDRYATWEAGARVILARPHGRAAILRGGVIARIAVELGLTAEHALTGPSDNAYDIPNERVIHVAGGRVLVDDYLSTSEISVILGQIGVRDDSLWPDEAVFRANGWEGVWTEWHEAWFQETLALLRTPLCPTSRRDQWRSAMRHLRHRSSNGENNA</sequence>
<reference evidence="1 2" key="1">
    <citation type="journal article" date="2016" name="Mol. Biol. Evol.">
        <title>Comparative Genomics of Early-Diverging Mushroom-Forming Fungi Provides Insights into the Origins of Lignocellulose Decay Capabilities.</title>
        <authorList>
            <person name="Nagy L.G."/>
            <person name="Riley R."/>
            <person name="Tritt A."/>
            <person name="Adam C."/>
            <person name="Daum C."/>
            <person name="Floudas D."/>
            <person name="Sun H."/>
            <person name="Yadav J.S."/>
            <person name="Pangilinan J."/>
            <person name="Larsson K.H."/>
            <person name="Matsuura K."/>
            <person name="Barry K."/>
            <person name="Labutti K."/>
            <person name="Kuo R."/>
            <person name="Ohm R.A."/>
            <person name="Bhattacharya S.S."/>
            <person name="Shirouzu T."/>
            <person name="Yoshinaga Y."/>
            <person name="Martin F.M."/>
            <person name="Grigoriev I.V."/>
            <person name="Hibbett D.S."/>
        </authorList>
    </citation>
    <scope>NUCLEOTIDE SEQUENCE [LARGE SCALE GENOMIC DNA]</scope>
    <source>
        <strain evidence="1 2">HHB12029</strain>
    </source>
</reference>
<dbReference type="OrthoDB" id="3270336at2759"/>
<dbReference type="AlphaFoldDB" id="A0A165ZXE4"/>
<protein>
    <submittedName>
        <fullName evidence="1">Uncharacterized protein</fullName>
    </submittedName>
</protein>
<accession>A0A165ZXE4</accession>
<keyword evidence="2" id="KW-1185">Reference proteome</keyword>
<evidence type="ECO:0000313" key="1">
    <source>
        <dbReference type="EMBL" id="KZV86519.1"/>
    </source>
</evidence>
<dbReference type="InParanoid" id="A0A165ZXE4"/>
<organism evidence="1 2">
    <name type="scientific">Exidia glandulosa HHB12029</name>
    <dbReference type="NCBI Taxonomy" id="1314781"/>
    <lineage>
        <taxon>Eukaryota</taxon>
        <taxon>Fungi</taxon>
        <taxon>Dikarya</taxon>
        <taxon>Basidiomycota</taxon>
        <taxon>Agaricomycotina</taxon>
        <taxon>Agaricomycetes</taxon>
        <taxon>Auriculariales</taxon>
        <taxon>Exidiaceae</taxon>
        <taxon>Exidia</taxon>
    </lineage>
</organism>
<evidence type="ECO:0000313" key="2">
    <source>
        <dbReference type="Proteomes" id="UP000077266"/>
    </source>
</evidence>
<dbReference type="Proteomes" id="UP000077266">
    <property type="component" value="Unassembled WGS sequence"/>
</dbReference>
<name>A0A165ZXE4_EXIGL</name>
<dbReference type="EMBL" id="KV426153">
    <property type="protein sequence ID" value="KZV86519.1"/>
    <property type="molecule type" value="Genomic_DNA"/>
</dbReference>